<evidence type="ECO:0000256" key="1">
    <source>
        <dbReference type="SAM" id="Phobius"/>
    </source>
</evidence>
<dbReference type="AlphaFoldDB" id="A0A1I5UK46"/>
<reference evidence="2 3" key="1">
    <citation type="submission" date="2016-10" db="EMBL/GenBank/DDBJ databases">
        <authorList>
            <person name="de Groot N.N."/>
        </authorList>
    </citation>
    <scope>NUCLEOTIDE SEQUENCE [LARGE SCALE GENOMIC DNA]</scope>
    <source>
        <strain evidence="2 3">DSM 20581</strain>
    </source>
</reference>
<gene>
    <name evidence="2" type="ORF">SAMN04488506_0037</name>
</gene>
<feature type="transmembrane region" description="Helical" evidence="1">
    <location>
        <begin position="64"/>
        <end position="88"/>
    </location>
</feature>
<keyword evidence="1" id="KW-1133">Transmembrane helix</keyword>
<feature type="transmembrane region" description="Helical" evidence="1">
    <location>
        <begin position="7"/>
        <end position="28"/>
    </location>
</feature>
<keyword evidence="1" id="KW-0812">Transmembrane</keyword>
<feature type="transmembrane region" description="Helical" evidence="1">
    <location>
        <begin position="34"/>
        <end position="52"/>
    </location>
</feature>
<evidence type="ECO:0000313" key="3">
    <source>
        <dbReference type="Proteomes" id="UP000199136"/>
    </source>
</evidence>
<name>A0A1I5UK46_9LACT</name>
<sequence>MNRRKKGASPVGFLMVQLLVGVLLLTPIEAKNSLAIVALGISFSGLFLAVFSASKSPDAKNKKILAGIFTLSLLTIIGITLTGFAQLVTTNMP</sequence>
<evidence type="ECO:0000313" key="2">
    <source>
        <dbReference type="EMBL" id="SFP95610.1"/>
    </source>
</evidence>
<dbReference type="STRING" id="82801.SAMN04488506_0037"/>
<keyword evidence="3" id="KW-1185">Reference proteome</keyword>
<accession>A0A1I5UK46</accession>
<proteinExistence type="predicted"/>
<dbReference type="RefSeq" id="WP_092478998.1">
    <property type="nucleotide sequence ID" value="NZ_FOXW01000001.1"/>
</dbReference>
<organism evidence="2 3">
    <name type="scientific">Desemzia incerta</name>
    <dbReference type="NCBI Taxonomy" id="82801"/>
    <lineage>
        <taxon>Bacteria</taxon>
        <taxon>Bacillati</taxon>
        <taxon>Bacillota</taxon>
        <taxon>Bacilli</taxon>
        <taxon>Lactobacillales</taxon>
        <taxon>Carnobacteriaceae</taxon>
        <taxon>Desemzia</taxon>
    </lineage>
</organism>
<dbReference type="EMBL" id="FOXW01000001">
    <property type="protein sequence ID" value="SFP95610.1"/>
    <property type="molecule type" value="Genomic_DNA"/>
</dbReference>
<protein>
    <submittedName>
        <fullName evidence="2">Uncharacterized protein</fullName>
    </submittedName>
</protein>
<dbReference type="Proteomes" id="UP000199136">
    <property type="component" value="Unassembled WGS sequence"/>
</dbReference>
<keyword evidence="1" id="KW-0472">Membrane</keyword>